<gene>
    <name evidence="9" type="ORF">ACFS7Y_08780</name>
</gene>
<name>A0ABW6BHQ8_9SPHI</name>
<evidence type="ECO:0000256" key="5">
    <source>
        <dbReference type="ARBA" id="ARBA00022833"/>
    </source>
</evidence>
<comment type="caution">
    <text evidence="9">The sequence shown here is derived from an EMBL/GenBank/DDBJ whole genome shotgun (WGS) entry which is preliminary data.</text>
</comment>
<dbReference type="EMBL" id="JBHUPB010000006">
    <property type="protein sequence ID" value="MFD2967481.1"/>
    <property type="molecule type" value="Genomic_DNA"/>
</dbReference>
<dbReference type="SUPFAM" id="SSF53187">
    <property type="entry name" value="Zn-dependent exopeptidases"/>
    <property type="match status" value="1"/>
</dbReference>
<protein>
    <submittedName>
        <fullName evidence="9">M14 family metallopeptidase</fullName>
    </submittedName>
</protein>
<evidence type="ECO:0000313" key="10">
    <source>
        <dbReference type="Proteomes" id="UP001597525"/>
    </source>
</evidence>
<evidence type="ECO:0000256" key="4">
    <source>
        <dbReference type="ARBA" id="ARBA00022801"/>
    </source>
</evidence>
<evidence type="ECO:0000256" key="3">
    <source>
        <dbReference type="ARBA" id="ARBA00022670"/>
    </source>
</evidence>
<dbReference type="Proteomes" id="UP001597525">
    <property type="component" value="Unassembled WGS sequence"/>
</dbReference>
<keyword evidence="4" id="KW-0378">Hydrolase</keyword>
<dbReference type="SMART" id="SM00631">
    <property type="entry name" value="Zn_pept"/>
    <property type="match status" value="1"/>
</dbReference>
<reference evidence="10" key="1">
    <citation type="journal article" date="2019" name="Int. J. Syst. Evol. Microbiol.">
        <title>The Global Catalogue of Microorganisms (GCM) 10K type strain sequencing project: providing services to taxonomists for standard genome sequencing and annotation.</title>
        <authorList>
            <consortium name="The Broad Institute Genomics Platform"/>
            <consortium name="The Broad Institute Genome Sequencing Center for Infectious Disease"/>
            <person name="Wu L."/>
            <person name="Ma J."/>
        </authorList>
    </citation>
    <scope>NUCLEOTIDE SEQUENCE [LARGE SCALE GENOMIC DNA]</scope>
    <source>
        <strain evidence="10">KCTC 22814</strain>
    </source>
</reference>
<comment type="similarity">
    <text evidence="2">Belongs to the peptidase M14 family.</text>
</comment>
<organism evidence="9 10">
    <name type="scientific">Sphingobacterium bambusae</name>
    <dbReference type="NCBI Taxonomy" id="662858"/>
    <lineage>
        <taxon>Bacteria</taxon>
        <taxon>Pseudomonadati</taxon>
        <taxon>Bacteroidota</taxon>
        <taxon>Sphingobacteriia</taxon>
        <taxon>Sphingobacteriales</taxon>
        <taxon>Sphingobacteriaceae</taxon>
        <taxon>Sphingobacterium</taxon>
    </lineage>
</organism>
<dbReference type="PANTHER" id="PTHR11705">
    <property type="entry name" value="PROTEASE FAMILY M14 CARBOXYPEPTIDASE A,B"/>
    <property type="match status" value="1"/>
</dbReference>
<dbReference type="PANTHER" id="PTHR11705:SF143">
    <property type="entry name" value="SLL0236 PROTEIN"/>
    <property type="match status" value="1"/>
</dbReference>
<keyword evidence="7" id="KW-0732">Signal</keyword>
<evidence type="ECO:0000256" key="6">
    <source>
        <dbReference type="ARBA" id="ARBA00023049"/>
    </source>
</evidence>
<dbReference type="Gene3D" id="3.40.630.10">
    <property type="entry name" value="Zn peptidases"/>
    <property type="match status" value="1"/>
</dbReference>
<evidence type="ECO:0000256" key="1">
    <source>
        <dbReference type="ARBA" id="ARBA00001947"/>
    </source>
</evidence>
<keyword evidence="6" id="KW-0482">Metalloprotease</keyword>
<sequence>MKIGLFVFLAMLPFAAWSQLNYPTYSQLTAEIRDISTRSGAGAASIGKSFGGEAIPLIKIQAGQAAKPTLLVVAGIDGKHPAGILSAVELAKNILNLPKDSLAAVLRERSIWIVPILNPDAYKRNTASQIWLSGNARVIDNDRDGRLNEDPAQDLNGDGIISQMRVRRVSGKYLPDSGHPDYLVEADRGKGQQGIYDLYAEGRDVDQDGLFAEDGDGGVNINRNFTFDYRPFTVESGDYAASEPETRAIVDFIFDHPQIAAVLHFGLGNNLSEPETFDPRKAGERIIGSWSAKDVEVSKFVSSIYNRATSALGAAPKLAAQGGDFSNTAYYHHGKYSFATPVWWPSLQDSTKTKASAASKNGNDQFLQWATTNNVTGALLPWTKIKHPDFPEQEVEVGGVVDIFRNNPPKVFLQSATDAHTEFVLSLLNNMARLEFEPPVVTPLGDNIFRVDIRVVNTGMLSTYPEIADKIKHVSKMKAVCTLQKNQKFLSGKRLQLYPTLQGGSSQQFSWLIQGKGGVEITAGCPTAGEQTINVNL</sequence>
<keyword evidence="10" id="KW-1185">Reference proteome</keyword>
<keyword evidence="3" id="KW-0645">Protease</keyword>
<feature type="domain" description="Peptidase M14" evidence="8">
    <location>
        <begin position="22"/>
        <end position="349"/>
    </location>
</feature>
<evidence type="ECO:0000313" key="9">
    <source>
        <dbReference type="EMBL" id="MFD2967481.1"/>
    </source>
</evidence>
<evidence type="ECO:0000259" key="8">
    <source>
        <dbReference type="SMART" id="SM00631"/>
    </source>
</evidence>
<dbReference type="RefSeq" id="WP_320186165.1">
    <property type="nucleotide sequence ID" value="NZ_CP138332.1"/>
</dbReference>
<feature type="chain" id="PRO_5045340615" evidence="7">
    <location>
        <begin position="19"/>
        <end position="537"/>
    </location>
</feature>
<proteinExistence type="inferred from homology"/>
<feature type="signal peptide" evidence="7">
    <location>
        <begin position="1"/>
        <end position="18"/>
    </location>
</feature>
<evidence type="ECO:0000256" key="2">
    <source>
        <dbReference type="ARBA" id="ARBA00005988"/>
    </source>
</evidence>
<keyword evidence="5" id="KW-0862">Zinc</keyword>
<dbReference type="InterPro" id="IPR000834">
    <property type="entry name" value="Peptidase_M14"/>
</dbReference>
<accession>A0ABW6BHQ8</accession>
<evidence type="ECO:0000256" key="7">
    <source>
        <dbReference type="SAM" id="SignalP"/>
    </source>
</evidence>
<dbReference type="Pfam" id="PF00246">
    <property type="entry name" value="Peptidase_M14"/>
    <property type="match status" value="1"/>
</dbReference>
<dbReference type="CDD" id="cd06905">
    <property type="entry name" value="M14-like"/>
    <property type="match status" value="1"/>
</dbReference>
<comment type="cofactor">
    <cofactor evidence="1">
        <name>Zn(2+)</name>
        <dbReference type="ChEBI" id="CHEBI:29105"/>
    </cofactor>
</comment>